<dbReference type="OMA" id="FYLTIAQ"/>
<gene>
    <name evidence="1" type="ORF">THOM_2176</name>
</gene>
<dbReference type="Proteomes" id="UP000011185">
    <property type="component" value="Unassembled WGS sequence"/>
</dbReference>
<evidence type="ECO:0000313" key="1">
    <source>
        <dbReference type="EMBL" id="ELQ74889.1"/>
    </source>
</evidence>
<sequence length="776" mass="90941">MFDESDFDFNQVFLLVDLKYQQYSTFHIKMFFAGDYKLEILCSVGNLGGKALVRMPANNQKNKWELSFLEDPHFDVRVDAFVGHGSGIKQYFNCVFSLLVRRVLYHSLHRQLVFPNFHSLMIPMVSSSLKYVDHKISVFNEERYEEWSRNLSNRLFLYVSMNYRIMRKNESVTVRRSNAYINGESDRINLLEVDFRNCSAEQTSEIGDDGKQAGLKKDVYGGLYDNDIVVSCQESMPERSKETINKQQEEVIIDKIGNRIGTEDINAGNIARMSVDTPGFVHNVMKNIDIIDEIDNIKGGSQRIIDELKLITEMKSFDLNILSYFYNLSIFKYIQHDFLYLKVNRKFNERTSLVKLYFKKSVFDYIRIVRNNMILFQRNSINEPEFFIIRMEGTKLQIFYYLINPFFLFSFKKGHKIRECILNGKVIEEEPDIKVTELESRDTRNDIRKFKKMVDQKEGLVTKTVTFDISDKNLREILDDPIIRFRLMGMIVKIVDVQQISENTSLYIVKSREKPDEAIKIVSFSDDTRIIDAEVNMRCLICFFTIKQLNDGSQLEVNFSSSLETYLRRFFISPVMIKTKFYRPEFKPLVLNFTYDKSIEYKFRCDTGNIMFEMHSEIADDFYITVKIDKEILFDNLKIITTKKNRLIITITKVGEVKIHIRPKVAKKRKFYLTIAQTKKKVEEGENEFMMDIVTSLGMNRSIEPKIAVGKGNIIFWDLEYSENLIEMVSSKNYKSMISGFGILIGEDDVYKITVRNEGLKNKHIRFCIGSTMNKL</sequence>
<dbReference type="AlphaFoldDB" id="L7JTZ0"/>
<proteinExistence type="predicted"/>
<evidence type="ECO:0000313" key="2">
    <source>
        <dbReference type="Proteomes" id="UP000011185"/>
    </source>
</evidence>
<dbReference type="InParanoid" id="L7JTZ0"/>
<dbReference type="HOGENOM" id="CLU_013159_0_0_1"/>
<dbReference type="EMBL" id="JH994009">
    <property type="protein sequence ID" value="ELQ74889.1"/>
    <property type="molecule type" value="Genomic_DNA"/>
</dbReference>
<name>L7JTZ0_TRAHO</name>
<dbReference type="OrthoDB" id="2195965at2759"/>
<keyword evidence="2" id="KW-1185">Reference proteome</keyword>
<dbReference type="VEuPathDB" id="MicrosporidiaDB:THOM_2176"/>
<reference evidence="1 2" key="1">
    <citation type="journal article" date="2012" name="PLoS Pathog.">
        <title>The genome of the obligate intracellular parasite Trachipleistophora hominis: new insights into microsporidian genome dynamics and reductive evolution.</title>
        <authorList>
            <person name="Heinz E."/>
            <person name="Williams T.A."/>
            <person name="Nakjang S."/>
            <person name="Noel C.J."/>
            <person name="Swan D.C."/>
            <person name="Goldberg A.V."/>
            <person name="Harris S.R."/>
            <person name="Weinmaier T."/>
            <person name="Markert S."/>
            <person name="Becher D."/>
            <person name="Bernhardt J."/>
            <person name="Dagan T."/>
            <person name="Hacker C."/>
            <person name="Lucocq J.M."/>
            <person name="Schweder T."/>
            <person name="Rattei T."/>
            <person name="Hall N."/>
            <person name="Hirt R.P."/>
            <person name="Embley T.M."/>
        </authorList>
    </citation>
    <scope>NUCLEOTIDE SEQUENCE [LARGE SCALE GENOMIC DNA]</scope>
</reference>
<organism evidence="1 2">
    <name type="scientific">Trachipleistophora hominis</name>
    <name type="common">Microsporidian parasite</name>
    <dbReference type="NCBI Taxonomy" id="72359"/>
    <lineage>
        <taxon>Eukaryota</taxon>
        <taxon>Fungi</taxon>
        <taxon>Fungi incertae sedis</taxon>
        <taxon>Microsporidia</taxon>
        <taxon>Pleistophoridae</taxon>
        <taxon>Trachipleistophora</taxon>
    </lineage>
</organism>
<accession>L7JTZ0</accession>
<protein>
    <submittedName>
        <fullName evidence="1">Uncharacterized protein</fullName>
    </submittedName>
</protein>